<evidence type="ECO:0000313" key="2">
    <source>
        <dbReference type="Proteomes" id="UP000280298"/>
    </source>
</evidence>
<proteinExistence type="predicted"/>
<gene>
    <name evidence="1" type="ORF">EJ357_35230</name>
</gene>
<protein>
    <submittedName>
        <fullName evidence="1">Uncharacterized protein</fullName>
    </submittedName>
</protein>
<keyword evidence="2" id="KW-1185">Reference proteome</keyword>
<dbReference type="AlphaFoldDB" id="A0A3Q9EY90"/>
<dbReference type="EMBL" id="CP034539">
    <property type="protein sequence ID" value="AZQ38063.1"/>
    <property type="molecule type" value="Genomic_DNA"/>
</dbReference>
<dbReference type="KEGG" id="scya:EJ357_35230"/>
<name>A0A3Q9EY90_9ACTN</name>
<reference evidence="1 2" key="1">
    <citation type="journal article" date="2019" name="Int. J. Syst. Evol. Microbiol.">
        <title>Streptomyces cyaneochromogenes sp. nov., a blue pigment-producing actinomycete from manganese-contaminated soil.</title>
        <authorList>
            <person name="Tang X."/>
            <person name="Zhao J."/>
            <person name="Li K."/>
            <person name="Chen Z."/>
            <person name="Sun Y."/>
            <person name="Gao J."/>
        </authorList>
    </citation>
    <scope>NUCLEOTIDE SEQUENCE [LARGE SCALE GENOMIC DNA]</scope>
    <source>
        <strain evidence="1 2">MK-45</strain>
    </source>
</reference>
<evidence type="ECO:0000313" key="1">
    <source>
        <dbReference type="EMBL" id="AZQ38063.1"/>
    </source>
</evidence>
<accession>A0A3Q9EY90</accession>
<dbReference type="RefSeq" id="WP_126395722.1">
    <property type="nucleotide sequence ID" value="NZ_CP034539.1"/>
</dbReference>
<dbReference type="OrthoDB" id="4217969at2"/>
<sequence length="155" mass="17105">MSVSETAIAQWFVDALNEGLNRSVVHTLPRRAQNDDVLADPFAASVLRRFEDCLPTVLGPRERDDRALHTALVRRARDLLARALAPVREPARRRPLPTPPTLPDRQEAVVATLLLECAVTLLMEPGNSLAPPRERVALVRALGRSLRESPIPDSA</sequence>
<organism evidence="1 2">
    <name type="scientific">Streptomyces cyaneochromogenes</name>
    <dbReference type="NCBI Taxonomy" id="2496836"/>
    <lineage>
        <taxon>Bacteria</taxon>
        <taxon>Bacillati</taxon>
        <taxon>Actinomycetota</taxon>
        <taxon>Actinomycetes</taxon>
        <taxon>Kitasatosporales</taxon>
        <taxon>Streptomycetaceae</taxon>
        <taxon>Streptomyces</taxon>
    </lineage>
</organism>
<dbReference type="Proteomes" id="UP000280298">
    <property type="component" value="Chromosome"/>
</dbReference>